<gene>
    <name evidence="5" type="primary">GTPV087</name>
</gene>
<dbReference type="Proteomes" id="UP000134642">
    <property type="component" value="Segment"/>
</dbReference>
<feature type="domain" description="MYM-type" evidence="4">
    <location>
        <begin position="46"/>
        <end position="86"/>
    </location>
</feature>
<dbReference type="EMBL" id="KC951854">
    <property type="protein sequence ID" value="AGZ95406.1"/>
    <property type="molecule type" value="Genomic_DNA"/>
</dbReference>
<accession>A0A075CLA1</accession>
<proteinExistence type="predicted"/>
<protein>
    <recommendedName>
        <fullName evidence="2">Viral late gene transcription factor 2</fullName>
    </recommendedName>
    <alternativeName>
        <fullName evidence="3">Trans-activator protein A1</fullName>
    </alternativeName>
</protein>
<evidence type="ECO:0000256" key="2">
    <source>
        <dbReference type="ARBA" id="ARBA00021728"/>
    </source>
</evidence>
<evidence type="ECO:0000259" key="4">
    <source>
        <dbReference type="Pfam" id="PF06467"/>
    </source>
</evidence>
<sequence>MAKRVTLPDITISSPKSVAKLTKNECFSSILPKYYVSVADISIDTNSDNSYCWFCSQKLIIKPLCIETIKGNNVGTFCSTICRDSFASMVKSHIALREEPKVTLLPLVFYDNPKEVINIINTLRNKEGVYGSCFYKERDKSIHVSLRSLL</sequence>
<evidence type="ECO:0000256" key="1">
    <source>
        <dbReference type="ARBA" id="ARBA00003347"/>
    </source>
</evidence>
<evidence type="ECO:0000313" key="5">
    <source>
        <dbReference type="EMBL" id="AGZ95406.1"/>
    </source>
</evidence>
<evidence type="ECO:0000256" key="3">
    <source>
        <dbReference type="ARBA" id="ARBA00029582"/>
    </source>
</evidence>
<dbReference type="InterPro" id="IPR010507">
    <property type="entry name" value="Znf_MYM"/>
</dbReference>
<name>A0A075CLA1_9POXV</name>
<reference evidence="5 6" key="1">
    <citation type="journal article" date="2014" name="Vet. Microbiol.">
        <title>Complete genome sequence analysis of goatpox virus isolated from China shows high variation.</title>
        <authorList>
            <person name="Zeng X."/>
            <person name="Chi X."/>
            <person name="Li W."/>
            <person name="Hao W."/>
            <person name="Li M."/>
            <person name="Huang X."/>
            <person name="Huang Y."/>
            <person name="Rock D.L."/>
            <person name="Luo S."/>
            <person name="Wang S."/>
        </authorList>
    </citation>
    <scope>NUCLEOTIDE SEQUENCE [LARGE SCALE GENOMIC DNA]</scope>
    <source>
        <strain evidence="5">FZ</strain>
    </source>
</reference>
<dbReference type="InterPro" id="IPR004975">
    <property type="entry name" value="Poxvirus_VLTF2"/>
</dbReference>
<dbReference type="Pfam" id="PF03295">
    <property type="entry name" value="Pox_TAA1"/>
    <property type="match status" value="1"/>
</dbReference>
<evidence type="ECO:0000313" key="6">
    <source>
        <dbReference type="Proteomes" id="UP000134642"/>
    </source>
</evidence>
<dbReference type="GO" id="GO:0008270">
    <property type="term" value="F:zinc ion binding"/>
    <property type="evidence" value="ECO:0007669"/>
    <property type="project" value="InterPro"/>
</dbReference>
<organism evidence="5 6">
    <name type="scientific">Goatpox virus FZ</name>
    <dbReference type="NCBI Taxonomy" id="1416740"/>
    <lineage>
        <taxon>Viruses</taxon>
        <taxon>Varidnaviria</taxon>
        <taxon>Bamfordvirae</taxon>
        <taxon>Nucleocytoviricota</taxon>
        <taxon>Pokkesviricetes</taxon>
        <taxon>Chitovirales</taxon>
        <taxon>Poxviridae</taxon>
        <taxon>Chordopoxvirinae</taxon>
        <taxon>Capripoxvirus</taxon>
        <taxon>Capripoxvirus goatpox</taxon>
        <taxon>Goatpox virus</taxon>
    </lineage>
</organism>
<dbReference type="Pfam" id="PF06467">
    <property type="entry name" value="zf-FCS"/>
    <property type="match status" value="1"/>
</dbReference>
<comment type="function">
    <text evidence="1">Acts with RNA polymerase to initiate transcription from late gene promoters.</text>
</comment>